<evidence type="ECO:0000313" key="2">
    <source>
        <dbReference type="EMBL" id="NIA72279.1"/>
    </source>
</evidence>
<evidence type="ECO:0000259" key="1">
    <source>
        <dbReference type="Pfam" id="PF25181"/>
    </source>
</evidence>
<reference evidence="2" key="1">
    <citation type="submission" date="2020-03" db="EMBL/GenBank/DDBJ databases">
        <title>Genome of Pelagibius litoralis DSM 21314T.</title>
        <authorList>
            <person name="Wang G."/>
        </authorList>
    </citation>
    <scope>NUCLEOTIDE SEQUENCE</scope>
    <source>
        <strain evidence="2">DSM 21314</strain>
    </source>
</reference>
<dbReference type="Proteomes" id="UP000761264">
    <property type="component" value="Unassembled WGS sequence"/>
</dbReference>
<accession>A0A967F325</accession>
<dbReference type="RefSeq" id="WP_167231376.1">
    <property type="nucleotide sequence ID" value="NZ_JAAQPH010000038.1"/>
</dbReference>
<keyword evidence="3" id="KW-1185">Reference proteome</keyword>
<gene>
    <name evidence="2" type="ORF">HBA54_27170</name>
</gene>
<evidence type="ECO:0000313" key="3">
    <source>
        <dbReference type="Proteomes" id="UP000761264"/>
    </source>
</evidence>
<protein>
    <recommendedName>
        <fullName evidence="1">Bbp19-like phage domain-containing protein</fullName>
    </recommendedName>
</protein>
<dbReference type="EMBL" id="JAAQPH010000038">
    <property type="protein sequence ID" value="NIA72279.1"/>
    <property type="molecule type" value="Genomic_DNA"/>
</dbReference>
<comment type="caution">
    <text evidence="2">The sequence shown here is derived from an EMBL/GenBank/DDBJ whole genome shotgun (WGS) entry which is preliminary data.</text>
</comment>
<dbReference type="Pfam" id="PF25181">
    <property type="entry name" value="Phage_Bbp19"/>
    <property type="match status" value="1"/>
</dbReference>
<organism evidence="2 3">
    <name type="scientific">Pelagibius litoralis</name>
    <dbReference type="NCBI Taxonomy" id="374515"/>
    <lineage>
        <taxon>Bacteria</taxon>
        <taxon>Pseudomonadati</taxon>
        <taxon>Pseudomonadota</taxon>
        <taxon>Alphaproteobacteria</taxon>
        <taxon>Rhodospirillales</taxon>
        <taxon>Rhodovibrionaceae</taxon>
        <taxon>Pelagibius</taxon>
    </lineage>
</organism>
<name>A0A967F325_9PROT</name>
<feature type="domain" description="Bbp19-like phage" evidence="1">
    <location>
        <begin position="41"/>
        <end position="98"/>
    </location>
</feature>
<sequence>MRLPFFSRRKRSEPDADAFFDDLRRSAVGANYSHVDRYRDFRAVFFGESTPHQGKRVLWQILEWARLFRPIAAPGDPHETYRRDGERNIGLKIFMTLNAEPAGRPEEAITEKEPTT</sequence>
<dbReference type="AlphaFoldDB" id="A0A967F325"/>
<dbReference type="InterPro" id="IPR057447">
    <property type="entry name" value="Bbp19-like_phage"/>
</dbReference>
<proteinExistence type="predicted"/>